<feature type="transmembrane region" description="Helical" evidence="7">
    <location>
        <begin position="147"/>
        <end position="165"/>
    </location>
</feature>
<evidence type="ECO:0000256" key="3">
    <source>
        <dbReference type="ARBA" id="ARBA00022475"/>
    </source>
</evidence>
<evidence type="ECO:0000256" key="4">
    <source>
        <dbReference type="ARBA" id="ARBA00022692"/>
    </source>
</evidence>
<dbReference type="GO" id="GO:0009246">
    <property type="term" value="P:enterobacterial common antigen biosynthetic process"/>
    <property type="evidence" value="ECO:0007669"/>
    <property type="project" value="TreeGrafter"/>
</dbReference>
<comment type="caution">
    <text evidence="9">The sequence shown here is derived from an EMBL/GenBank/DDBJ whole genome shotgun (WGS) entry which is preliminary data.</text>
</comment>
<dbReference type="GO" id="GO:0005886">
    <property type="term" value="C:plasma membrane"/>
    <property type="evidence" value="ECO:0007669"/>
    <property type="project" value="UniProtKB-SubCell"/>
</dbReference>
<feature type="transmembrane region" description="Helical" evidence="7">
    <location>
        <begin position="86"/>
        <end position="106"/>
    </location>
</feature>
<keyword evidence="6 7" id="KW-0472">Membrane</keyword>
<feature type="transmembrane region" description="Helical" evidence="7">
    <location>
        <begin position="118"/>
        <end position="140"/>
    </location>
</feature>
<dbReference type="Proteomes" id="UP000640052">
    <property type="component" value="Unassembled WGS sequence"/>
</dbReference>
<evidence type="ECO:0000313" key="10">
    <source>
        <dbReference type="Proteomes" id="UP000640052"/>
    </source>
</evidence>
<dbReference type="PANTHER" id="PTHR40074:SF4">
    <property type="entry name" value="INNER MEMBRANE PROTEIN YCFT"/>
    <property type="match status" value="1"/>
</dbReference>
<dbReference type="RefSeq" id="WP_204042121.1">
    <property type="nucleotide sequence ID" value="NZ_BOOA01000028.1"/>
</dbReference>
<dbReference type="Pfam" id="PF01757">
    <property type="entry name" value="Acyl_transf_3"/>
    <property type="match status" value="1"/>
</dbReference>
<feature type="transmembrane region" description="Helical" evidence="7">
    <location>
        <begin position="297"/>
        <end position="318"/>
    </location>
</feature>
<accession>A0A919QCW7</accession>
<evidence type="ECO:0000256" key="5">
    <source>
        <dbReference type="ARBA" id="ARBA00022989"/>
    </source>
</evidence>
<keyword evidence="4 7" id="KW-0812">Transmembrane</keyword>
<evidence type="ECO:0000256" key="7">
    <source>
        <dbReference type="SAM" id="Phobius"/>
    </source>
</evidence>
<feature type="domain" description="Acyltransferase 3" evidence="8">
    <location>
        <begin position="7"/>
        <end position="314"/>
    </location>
</feature>
<proteinExistence type="inferred from homology"/>
<keyword evidence="3" id="KW-1003">Cell membrane</keyword>
<evidence type="ECO:0000313" key="9">
    <source>
        <dbReference type="EMBL" id="GIH25404.1"/>
    </source>
</evidence>
<reference evidence="9" key="1">
    <citation type="submission" date="2021-01" db="EMBL/GenBank/DDBJ databases">
        <title>Whole genome shotgun sequence of Acrocarpospora phusangensis NBRC 108782.</title>
        <authorList>
            <person name="Komaki H."/>
            <person name="Tamura T."/>
        </authorList>
    </citation>
    <scope>NUCLEOTIDE SEQUENCE</scope>
    <source>
        <strain evidence="9">NBRC 108782</strain>
    </source>
</reference>
<keyword evidence="10" id="KW-1185">Reference proteome</keyword>
<dbReference type="InterPro" id="IPR002656">
    <property type="entry name" value="Acyl_transf_3_dom"/>
</dbReference>
<keyword evidence="5 7" id="KW-1133">Transmembrane helix</keyword>
<feature type="transmembrane region" description="Helical" evidence="7">
    <location>
        <begin position="206"/>
        <end position="225"/>
    </location>
</feature>
<protein>
    <recommendedName>
        <fullName evidence="8">Acyltransferase 3 domain-containing protein</fullName>
    </recommendedName>
</protein>
<evidence type="ECO:0000259" key="8">
    <source>
        <dbReference type="Pfam" id="PF01757"/>
    </source>
</evidence>
<gene>
    <name evidence="9" type="ORF">Aph01nite_37140</name>
</gene>
<dbReference type="PANTHER" id="PTHR40074">
    <property type="entry name" value="O-ACETYLTRANSFERASE WECH"/>
    <property type="match status" value="1"/>
</dbReference>
<comment type="similarity">
    <text evidence="2">Belongs to the acyltransferase 3 family.</text>
</comment>
<dbReference type="EMBL" id="BOOA01000028">
    <property type="protein sequence ID" value="GIH25404.1"/>
    <property type="molecule type" value="Genomic_DNA"/>
</dbReference>
<evidence type="ECO:0000256" key="1">
    <source>
        <dbReference type="ARBA" id="ARBA00004651"/>
    </source>
</evidence>
<feature type="transmembrane region" description="Helical" evidence="7">
    <location>
        <begin position="231"/>
        <end position="250"/>
    </location>
</feature>
<dbReference type="AlphaFoldDB" id="A0A919QCW7"/>
<feature type="transmembrane region" description="Helical" evidence="7">
    <location>
        <begin position="271"/>
        <end position="291"/>
    </location>
</feature>
<dbReference type="GO" id="GO:0016413">
    <property type="term" value="F:O-acetyltransferase activity"/>
    <property type="evidence" value="ECO:0007669"/>
    <property type="project" value="TreeGrafter"/>
</dbReference>
<evidence type="ECO:0000256" key="2">
    <source>
        <dbReference type="ARBA" id="ARBA00007400"/>
    </source>
</evidence>
<organism evidence="9 10">
    <name type="scientific">Acrocarpospora phusangensis</name>
    <dbReference type="NCBI Taxonomy" id="1070424"/>
    <lineage>
        <taxon>Bacteria</taxon>
        <taxon>Bacillati</taxon>
        <taxon>Actinomycetota</taxon>
        <taxon>Actinomycetes</taxon>
        <taxon>Streptosporangiales</taxon>
        <taxon>Streptosporangiaceae</taxon>
        <taxon>Acrocarpospora</taxon>
    </lineage>
</organism>
<sequence>MSPARLPWADTAKGGCILLVVLWHVVVKHYLLIDWPSPVPGVWGTLTEQLVPLRMPLFFTISGMFAAGAVGRPWRVLTRSKIAKFFYLYALWLLIHTALLALVPGFDTARADDLGELLAQLTVTPSNLWYLQALALYFAVAKAVRRVPVGLVLGVAFVLSAIASAGLLEVPGNRGGVYQNLFFFLAGLYFRPWIERMAASATWARLGVVGAGYAGVLAVTAVTGARDLFGVWPAVCVVATALGVTAAALISRWGAVGGALARLGRATLPVYIMHMPLLALSHLALVGPLSADLDGRLRVVLAVAEPVVLSALLVWVCLRSHRALPAAGGGWLFDLPAWRSARRARTGVPDRL</sequence>
<name>A0A919QCW7_9ACTN</name>
<feature type="transmembrane region" description="Helical" evidence="7">
    <location>
        <begin position="53"/>
        <end position="74"/>
    </location>
</feature>
<feature type="transmembrane region" description="Helical" evidence="7">
    <location>
        <begin position="12"/>
        <end position="33"/>
    </location>
</feature>
<comment type="subcellular location">
    <subcellularLocation>
        <location evidence="1">Cell membrane</location>
        <topology evidence="1">Multi-pass membrane protein</topology>
    </subcellularLocation>
</comment>
<evidence type="ECO:0000256" key="6">
    <source>
        <dbReference type="ARBA" id="ARBA00023136"/>
    </source>
</evidence>
<feature type="transmembrane region" description="Helical" evidence="7">
    <location>
        <begin position="177"/>
        <end position="194"/>
    </location>
</feature>